<dbReference type="SMART" id="SM00710">
    <property type="entry name" value="PbH1"/>
    <property type="match status" value="39"/>
</dbReference>
<evidence type="ECO:0000313" key="7">
    <source>
        <dbReference type="Proteomes" id="UP000007350"/>
    </source>
</evidence>
<protein>
    <recommendedName>
        <fullName evidence="5">Carbohydrate-binding/sugar hydrolysis domain-containing protein</fullName>
    </recommendedName>
</protein>
<dbReference type="EMBL" id="AHKC01010462">
    <property type="protein sequence ID" value="EKF32034.1"/>
    <property type="molecule type" value="Genomic_DNA"/>
</dbReference>
<feature type="region of interest" description="Disordered" evidence="4">
    <location>
        <begin position="1275"/>
        <end position="1301"/>
    </location>
</feature>
<dbReference type="OrthoDB" id="427974at2759"/>
<sequence>MLVDDHVVEERLSVWQKKKVRTYVVNGRSKVSSRRSIAGALAIARPYERIELVGGEYFETISINIPLEIVAAEGEDPRIFSRGPCLTITQDVEVYFEHVEFVSKGKGKLDSAVALMNGKSVFFRCKMNSILIGGVARPVLDQCTITESYNGYGIQIGGAGGAEIHHCTIHTHSAACVEIDTKGVVLLKNCTIRQPSNGGHAVTVHAMHSAIDDNTPAENLACKKVVISKCRIYVTSEIFRPKEREWVVTEKLIGLPSCVVVSRGACPVFTLNEISEGFIGVTFESAGATVLEGNSIYNQKSCGILVLVDEKSPYPDAKQNLRISGGNVIDRCLIGIDVHCLSKVKAFFGPSQEILLSQELPSPGKAFDWIAKVHELEKSSPLPRSEKKMDCTLCFNGRKMKFSELKDDLRTLAKLVCAGHPSHFGGGDASDERHGNNAGNPLKDIVQDTFKISLPLPNATGYAAQLLKIRGTRGVDIVDTRFSGCELCAIRFGQDGYGLVEDCDFVNSGATAIVVSGGAHPLIVGCKFENSKGASIFVDNFSNPLIMGNEISHSVENGIEFCNLSRGIVMGNIIFGNTLSGILVTGGSTTAIVGNCIQHGHGDGATISGGSKPILMMNTFLSNPKSQLMVSEYSTPFIAQNTFTYGVGCGIRFDSCCGGTVLDNTISYNDRGIVVELDGDPYVESNKISNSKRHGVMVGNNGLGTFVSNEITQSGSCNFVVQEGGSPVVRNNVITEGHTGGIAIIAEGKGVVEHNVISDNAMGNVIVLDRFTEPVIAHNTISNSCTGCGIICGREAGGEFLHNNIFNNKQCGVYVIGKANPLFSNNTITYESTGVIISDSGRGIFKQNIIHSSYGSGIIIQLSGNPLIEGNSVSKCFLSGILVSAGSSGTVSENKFFENDVGVQLGSTLGTATLDFEANIFSSTPASPTLKGSVKIGKLKPRRSFGVKKEGENQKEPDQLTPTTIRQNRIFSNTTCGVLLESAAYGILEENDIELNEKYGVMADLGYSAKRVKEKLGKVLGYGGWKLPNVSLAGGSAIIRKNRIFNHKQCNISILNHAENTIIIQENDVFEAPTGIYVGNDASIHSIEGNSIYKAFDGVYADSGGRGCFENNKIYDCDGVGVYVCNRGNPQFNKGNIIENCSVSGIFVDAGGKGLFSQTIIRHCVVGVVVYTCLPVSSLVQEEEFMQSRFVTSAPTFQQCDIEENALHGVLVLTVLTSFPLRQTSQFGVGHVSKIEGLVKTPGSSIFPQFYQNRIRNNCHFGVCHEMYDSSELQDETQNLSLQEGNSPEARRSSTHSQLQTHIQRRISTSMQYRFAARSSMQEALGTSKVLSTDEHHKERMQHQVSFVENTISNCSIGVVVGGSCHPFFLRNRIINNVFFGMFLRSQAKAMCFGCEVMDNGVAGLYVSQGSLGAFTGGTIRRNNGFCRPDGNPHDPRSFGTLSFMQSTLADFNVSNANSKASHDAFRSILRGLESYANMTAEGLLVLCELVAASSVGLSLASGMCPSVSSESGMSYGPGLQMDKYDRGWAADGGMGVWLVQGSMMEISDNLIDTNRNVGIFYSRNLQQHYMNLSHFPVRPAYAFPSFPGGEVISGETRSPRKGAMRWVFFTANAIHDESHLMRMSTSAFGEGSFTESWRVFTPPQTPRMSKQTEAPVYDGDRPYMLNRPALVSGNRIVKNGYGVVIHLHHVMKANASGETDTAAEEATEMPERSHGRKANATKKHGRRLNKKATDNDLPRHREGKTLRVSRLKSQEEEENNSFNEPAKETPIRPMMAMSAFSREDDFSVNIEENHIYENSGIGILCLHIVEAVCGTHVKSRLQLDGAAAEYNDVCVKVTLKRMLKQPKLKFLLVPYERMTRYAKISSNEVYKNVAEQMEVTSRYVVISQNCVRTLLQIDTLRQPSASMSSSQALLRIPLFASLMSAAPPGRFVIESNHFRDSTKGIHVLGFVGGNSLILRNNAFVNMRGTTILIQGHLASATIGGGNVFEANDVAIRIVMPEDPLTKEDAAWMQAMGVQTCIHANHFCAPKQLSVILEGGGAPSPVFEGNKFSFHMSGSVAFFISGPNVHTRLKGNVFLENYIPVIITNEAGTCDEGTSVILEGNRFARNFIGLLVAGGAAPKILRNVFEENYRTGLEIVDENTTPMVQHCVFVSNKFSEVQPFNEEVLLFPENGKIRVDASFEGASFDLVATIVPDNTAASDASMRLPSGLLISGGGERGVIHECLFQDNNIGVDVVRSVALPGAMTTSSCGIQLTSCLFSLNKVAGVWIRGKKDPSGKHAFSSFNMSGGEIEHEATVFDSCFFVNNTNDAEGKGDVVALDGGFAIIRESLFTGSIHGKKDGMALFERNLFYAEGADAAVYLHKSARIRLVGNTIRGHKNGIVTYPAAWGHVEKNWILDTTRSVSAAPFCHTFFVRNRIVKAKDCGILAYGGVFTENEVCCAPTGVIVQNPVEYKNYSEVQKIDKTAFDALISENRVHSCEVEGILVAGGARIEGNCVFNCRTNMNIICPQNAGGGSGIAVVSKNALYDGEIGLLVAKGSESVIRENDIFDNSTLGVWVKAGAFGTLQGNAISSSLRDSAFDAEPGAEIKVMQNNIRNQFSPSYHKTLPTHREKERQKAAETMTEEIRELDRAFQRIFSLCNSVEVVMQATLETLRRESTNMEGMRPLTTTTSSVRASRFLRGCTQAQNIVELLSLANTKEARYSTKERKSSLSAAKASKSVDRRMSQSSSVMSNEHYRHVLIHVYDTDKETLESTQIGKEVEAVLTSESLSSRVMFRAAITTNPSGFHASITAQMPDVIIVVVSASKKAFDTEELAVFSAIDRLRRAPAGRRQGKKNSVSLVFTILSMEWKENVEINASSKKNVGKVAGLEHFAVENNPIYFKFSVAEAFTELIRRLESQVTSLSPSTQDVDVSVSKDDGTVVKLARGEQFTSFSLSHFGSISFSSPKLPSTRPPFRASVNVRTEK</sequence>
<dbReference type="InterPro" id="IPR006626">
    <property type="entry name" value="PbH1"/>
</dbReference>
<keyword evidence="2" id="KW-0677">Repeat</keyword>
<feature type="compositionally biased region" description="Basic and acidic residues" evidence="4">
    <location>
        <begin position="1732"/>
        <end position="1746"/>
    </location>
</feature>
<dbReference type="Gene3D" id="2.160.20.10">
    <property type="entry name" value="Single-stranded right-handed beta-helix, Pectin lyase-like"/>
    <property type="match status" value="8"/>
</dbReference>
<dbReference type="InterPro" id="IPR039448">
    <property type="entry name" value="Beta_helix"/>
</dbReference>
<organism evidence="6 7">
    <name type="scientific">Trypanosoma cruzi marinkellei</name>
    <dbReference type="NCBI Taxonomy" id="85056"/>
    <lineage>
        <taxon>Eukaryota</taxon>
        <taxon>Discoba</taxon>
        <taxon>Euglenozoa</taxon>
        <taxon>Kinetoplastea</taxon>
        <taxon>Metakinetoplastina</taxon>
        <taxon>Trypanosomatida</taxon>
        <taxon>Trypanosomatidae</taxon>
        <taxon>Trypanosoma</taxon>
        <taxon>Schizotrypanum</taxon>
    </lineage>
</organism>
<evidence type="ECO:0000256" key="2">
    <source>
        <dbReference type="ARBA" id="ARBA00022737"/>
    </source>
</evidence>
<dbReference type="InterPro" id="IPR006633">
    <property type="entry name" value="Carb-bd_sugar_hydrolysis-dom"/>
</dbReference>
<evidence type="ECO:0000256" key="4">
    <source>
        <dbReference type="SAM" id="MobiDB-lite"/>
    </source>
</evidence>
<dbReference type="InterPro" id="IPR051550">
    <property type="entry name" value="SCF-Subunits/Alg-Epimerases"/>
</dbReference>
<evidence type="ECO:0000313" key="6">
    <source>
        <dbReference type="EMBL" id="EKF32034.1"/>
    </source>
</evidence>
<dbReference type="InterPro" id="IPR012334">
    <property type="entry name" value="Pectin_lyas_fold"/>
</dbReference>
<keyword evidence="3" id="KW-0833">Ubl conjugation pathway</keyword>
<feature type="region of interest" description="Disordered" evidence="4">
    <location>
        <begin position="2948"/>
        <end position="2968"/>
    </location>
</feature>
<feature type="domain" description="Carbohydrate-binding/sugar hydrolysis" evidence="5">
    <location>
        <begin position="745"/>
        <end position="884"/>
    </location>
</feature>
<dbReference type="Proteomes" id="UP000007350">
    <property type="component" value="Unassembled WGS sequence"/>
</dbReference>
<dbReference type="SMART" id="SM00722">
    <property type="entry name" value="CASH"/>
    <property type="match status" value="4"/>
</dbReference>
<proteinExistence type="predicted"/>
<keyword evidence="7" id="KW-1185">Reference proteome</keyword>
<feature type="compositionally biased region" description="Basic residues" evidence="4">
    <location>
        <begin position="1715"/>
        <end position="1731"/>
    </location>
</feature>
<feature type="compositionally biased region" description="Polar residues" evidence="4">
    <location>
        <begin position="1276"/>
        <end position="1286"/>
    </location>
</feature>
<dbReference type="Pfam" id="PF13229">
    <property type="entry name" value="Beta_helix"/>
    <property type="match status" value="7"/>
</dbReference>
<dbReference type="NCBIfam" id="TIGR03804">
    <property type="entry name" value="para_beta_helix"/>
    <property type="match status" value="2"/>
</dbReference>
<gene>
    <name evidence="6" type="ORF">MOQ_004124</name>
</gene>
<comment type="caution">
    <text evidence="6">The sequence shown here is derived from an EMBL/GenBank/DDBJ whole genome shotgun (WGS) entry which is preliminary data.</text>
</comment>
<dbReference type="SUPFAM" id="SSF51126">
    <property type="entry name" value="Pectin lyase-like"/>
    <property type="match status" value="8"/>
</dbReference>
<feature type="domain" description="Carbohydrate-binding/sugar hydrolysis" evidence="5">
    <location>
        <begin position="1018"/>
        <end position="1149"/>
    </location>
</feature>
<evidence type="ECO:0000256" key="1">
    <source>
        <dbReference type="ARBA" id="ARBA00004906"/>
    </source>
</evidence>
<feature type="domain" description="Carbohydrate-binding/sugar hydrolysis" evidence="5">
    <location>
        <begin position="2430"/>
        <end position="2584"/>
    </location>
</feature>
<dbReference type="InterPro" id="IPR007742">
    <property type="entry name" value="NosD_dom"/>
</dbReference>
<feature type="domain" description="Carbohydrate-binding/sugar hydrolysis" evidence="5">
    <location>
        <begin position="458"/>
        <end position="608"/>
    </location>
</feature>
<evidence type="ECO:0000256" key="3">
    <source>
        <dbReference type="ARBA" id="ARBA00022786"/>
    </source>
</evidence>
<dbReference type="PANTHER" id="PTHR22990">
    <property type="entry name" value="F-BOX ONLY PROTEIN"/>
    <property type="match status" value="1"/>
</dbReference>
<accession>K2N249</accession>
<feature type="region of interest" description="Disordered" evidence="4">
    <location>
        <begin position="1697"/>
        <end position="1769"/>
    </location>
</feature>
<evidence type="ECO:0000259" key="5">
    <source>
        <dbReference type="SMART" id="SM00722"/>
    </source>
</evidence>
<feature type="region of interest" description="Disordered" evidence="4">
    <location>
        <begin position="2706"/>
        <end position="2731"/>
    </location>
</feature>
<dbReference type="Pfam" id="PF05048">
    <property type="entry name" value="NosD"/>
    <property type="match status" value="1"/>
</dbReference>
<dbReference type="PANTHER" id="PTHR22990:SF15">
    <property type="entry name" value="F-BOX ONLY PROTEIN 10"/>
    <property type="match status" value="1"/>
</dbReference>
<dbReference type="InterPro" id="IPR022441">
    <property type="entry name" value="Para_beta_helix_rpt-2"/>
</dbReference>
<name>K2N249_TRYCR</name>
<dbReference type="InterPro" id="IPR011050">
    <property type="entry name" value="Pectin_lyase_fold/virulence"/>
</dbReference>
<comment type="pathway">
    <text evidence="1">Protein modification; protein ubiquitination.</text>
</comment>
<reference evidence="6 7" key="1">
    <citation type="journal article" date="2012" name="BMC Genomics">
        <title>Comparative genomic analysis of human infective Trypanosoma cruzi lineages with the bat-restricted subspecies T. cruzi marinkellei.</title>
        <authorList>
            <person name="Franzen O."/>
            <person name="Talavera-Lopez C."/>
            <person name="Ochaya S."/>
            <person name="Butler C.E."/>
            <person name="Messenger L.A."/>
            <person name="Lewis M.D."/>
            <person name="Llewellyn M.S."/>
            <person name="Marinkelle C.J."/>
            <person name="Tyler K.M."/>
            <person name="Miles M.A."/>
            <person name="Andersson B."/>
        </authorList>
    </citation>
    <scope>NUCLEOTIDE SEQUENCE [LARGE SCALE GENOMIC DNA]</scope>
    <source>
        <strain evidence="6 7">B7</strain>
    </source>
</reference>